<comment type="caution">
    <text evidence="1">The sequence shown here is derived from an EMBL/GenBank/DDBJ whole genome shotgun (WGS) entry which is preliminary data.</text>
</comment>
<proteinExistence type="predicted"/>
<dbReference type="STRING" id="28092.WM40_22610"/>
<dbReference type="PATRIC" id="fig|28092.6.peg.5320"/>
<accession>A0A0F5JV59</accession>
<organism evidence="1 2">
    <name type="scientific">Robbsia andropogonis</name>
    <dbReference type="NCBI Taxonomy" id="28092"/>
    <lineage>
        <taxon>Bacteria</taxon>
        <taxon>Pseudomonadati</taxon>
        <taxon>Pseudomonadota</taxon>
        <taxon>Betaproteobacteria</taxon>
        <taxon>Burkholderiales</taxon>
        <taxon>Burkholderiaceae</taxon>
        <taxon>Robbsia</taxon>
    </lineage>
</organism>
<evidence type="ECO:0000313" key="2">
    <source>
        <dbReference type="Proteomes" id="UP000033618"/>
    </source>
</evidence>
<dbReference type="OrthoDB" id="8943287at2"/>
<keyword evidence="2" id="KW-1185">Reference proteome</keyword>
<gene>
    <name evidence="1" type="ORF">WM40_22610</name>
</gene>
<dbReference type="EMBL" id="LAQU01000039">
    <property type="protein sequence ID" value="KKB61535.1"/>
    <property type="molecule type" value="Genomic_DNA"/>
</dbReference>
<dbReference type="RefSeq" id="WP_046154055.1">
    <property type="nucleotide sequence ID" value="NZ_CADFGU010000001.1"/>
</dbReference>
<evidence type="ECO:0000313" key="1">
    <source>
        <dbReference type="EMBL" id="KKB61535.1"/>
    </source>
</evidence>
<dbReference type="AlphaFoldDB" id="A0A0F5JV59"/>
<reference evidence="1 2" key="1">
    <citation type="submission" date="2015-03" db="EMBL/GenBank/DDBJ databases">
        <title>Draft Genome Sequence of Burkholderia andropogonis type strain ICMP2807, isolated from Sorghum bicolor.</title>
        <authorList>
            <person name="Lopes-Santos L."/>
            <person name="Castro D.B."/>
            <person name="Ottoboni L.M."/>
            <person name="Park D."/>
            <person name="Weirc B.S."/>
            <person name="Destefano S.A."/>
        </authorList>
    </citation>
    <scope>NUCLEOTIDE SEQUENCE [LARGE SCALE GENOMIC DNA]</scope>
    <source>
        <strain evidence="1 2">ICMP2807</strain>
    </source>
</reference>
<sequence length="95" mass="10747">MKYRGTTQLAAIWCNDPEFHAWLADLASIDPSDVTKEGAAEVVRKACNVSSRSDFDKDDAAAERFMREIRNPFNAWRQARRNSVSQTSNSILKVI</sequence>
<dbReference type="Proteomes" id="UP000033618">
    <property type="component" value="Unassembled WGS sequence"/>
</dbReference>
<protein>
    <submittedName>
        <fullName evidence="1">Uncharacterized protein</fullName>
    </submittedName>
</protein>
<name>A0A0F5JV59_9BURK</name>